<protein>
    <recommendedName>
        <fullName evidence="4">CXXC-20-CXXC protein</fullName>
    </recommendedName>
</protein>
<sequence>MNTQCPACKNKIKFLQRFKVSNFLSLITPPFKCPHCSSNIVTDKKSQSKMLIGNGIFIVILLIDRYLEGSWSDILFLAFMLPALYFQLSGFSSFKYNLVKDN</sequence>
<keyword evidence="1" id="KW-1133">Transmembrane helix</keyword>
<keyword evidence="3" id="KW-1185">Reference proteome</keyword>
<name>A0ABY9TU24_9GAMM</name>
<keyword evidence="1" id="KW-0812">Transmembrane</keyword>
<gene>
    <name evidence="2" type="ORF">RGQ13_19835</name>
</gene>
<reference evidence="3" key="1">
    <citation type="submission" date="2023-09" db="EMBL/GenBank/DDBJ databases">
        <authorList>
            <person name="Li S."/>
            <person name="Li X."/>
            <person name="Zhang C."/>
            <person name="Zhao Z."/>
        </authorList>
    </citation>
    <scope>NUCLEOTIDE SEQUENCE [LARGE SCALE GENOMIC DNA]</scope>
    <source>
        <strain evidence="3">SQ149</strain>
    </source>
</reference>
<dbReference type="EMBL" id="CP134145">
    <property type="protein sequence ID" value="WNC72344.1"/>
    <property type="molecule type" value="Genomic_DNA"/>
</dbReference>
<evidence type="ECO:0000313" key="3">
    <source>
        <dbReference type="Proteomes" id="UP001258994"/>
    </source>
</evidence>
<evidence type="ECO:0000256" key="1">
    <source>
        <dbReference type="SAM" id="Phobius"/>
    </source>
</evidence>
<evidence type="ECO:0000313" key="2">
    <source>
        <dbReference type="EMBL" id="WNC72344.1"/>
    </source>
</evidence>
<dbReference type="Proteomes" id="UP001258994">
    <property type="component" value="Chromosome"/>
</dbReference>
<organism evidence="2 3">
    <name type="scientific">Thalassotalea psychrophila</name>
    <dbReference type="NCBI Taxonomy" id="3065647"/>
    <lineage>
        <taxon>Bacteria</taxon>
        <taxon>Pseudomonadati</taxon>
        <taxon>Pseudomonadota</taxon>
        <taxon>Gammaproteobacteria</taxon>
        <taxon>Alteromonadales</taxon>
        <taxon>Colwelliaceae</taxon>
        <taxon>Thalassotalea</taxon>
    </lineage>
</organism>
<accession>A0ABY9TU24</accession>
<feature type="transmembrane region" description="Helical" evidence="1">
    <location>
        <begin position="74"/>
        <end position="94"/>
    </location>
</feature>
<feature type="transmembrane region" description="Helical" evidence="1">
    <location>
        <begin position="50"/>
        <end position="67"/>
    </location>
</feature>
<dbReference type="RefSeq" id="WP_348391463.1">
    <property type="nucleotide sequence ID" value="NZ_CP134145.1"/>
</dbReference>
<evidence type="ECO:0008006" key="4">
    <source>
        <dbReference type="Google" id="ProtNLM"/>
    </source>
</evidence>
<keyword evidence="1" id="KW-0472">Membrane</keyword>
<proteinExistence type="predicted"/>